<dbReference type="PANTHER" id="PTHR45138">
    <property type="entry name" value="REGULATORY COMPONENTS OF SENSORY TRANSDUCTION SYSTEM"/>
    <property type="match status" value="1"/>
</dbReference>
<dbReference type="PATRIC" id="fig|589873.4.peg.1062"/>
<evidence type="ECO:0000313" key="5">
    <source>
        <dbReference type="EMBL" id="HBU52646.1"/>
    </source>
</evidence>
<dbReference type="AlphaFoldDB" id="A0A075NX93"/>
<protein>
    <recommendedName>
        <fullName evidence="2">diguanylate cyclase</fullName>
        <ecNumber evidence="2">2.7.7.65</ecNumber>
    </recommendedName>
</protein>
<dbReference type="GO" id="GO:0052621">
    <property type="term" value="F:diguanylate cyclase activity"/>
    <property type="evidence" value="ECO:0007669"/>
    <property type="project" value="UniProtKB-EC"/>
</dbReference>
<evidence type="ECO:0000313" key="4">
    <source>
        <dbReference type="EMBL" id="AIF98083.1"/>
    </source>
</evidence>
<dbReference type="Gene3D" id="3.30.70.270">
    <property type="match status" value="1"/>
</dbReference>
<dbReference type="Proteomes" id="UP000264779">
    <property type="component" value="Unassembled WGS sequence"/>
</dbReference>
<name>A0A075NX93_9ALTE</name>
<dbReference type="RefSeq" id="WP_044056288.1">
    <property type="nucleotide sequence ID" value="NZ_CAJXAX010000007.1"/>
</dbReference>
<keyword evidence="6" id="KW-1185">Reference proteome</keyword>
<dbReference type="GO" id="GO:0005886">
    <property type="term" value="C:plasma membrane"/>
    <property type="evidence" value="ECO:0007669"/>
    <property type="project" value="TreeGrafter"/>
</dbReference>
<dbReference type="PANTHER" id="PTHR45138:SF6">
    <property type="entry name" value="DIGUANYLATE CYCLASE DGCN"/>
    <property type="match status" value="1"/>
</dbReference>
<dbReference type="OrthoDB" id="9812260at2"/>
<dbReference type="SMART" id="SM00267">
    <property type="entry name" value="GGDEF"/>
    <property type="match status" value="1"/>
</dbReference>
<dbReference type="Pfam" id="PF00990">
    <property type="entry name" value="GGDEF"/>
    <property type="match status" value="1"/>
</dbReference>
<dbReference type="CDD" id="cd01949">
    <property type="entry name" value="GGDEF"/>
    <property type="match status" value="1"/>
</dbReference>
<dbReference type="FunFam" id="3.30.70.270:FF:000001">
    <property type="entry name" value="Diguanylate cyclase domain protein"/>
    <property type="match status" value="1"/>
</dbReference>
<dbReference type="GO" id="GO:0043709">
    <property type="term" value="P:cell adhesion involved in single-species biofilm formation"/>
    <property type="evidence" value="ECO:0007669"/>
    <property type="project" value="TreeGrafter"/>
</dbReference>
<dbReference type="InterPro" id="IPR050469">
    <property type="entry name" value="Diguanylate_Cyclase"/>
</dbReference>
<gene>
    <name evidence="5" type="ORF">DEB45_15445</name>
    <name evidence="4" type="ORF">EP13_04860</name>
</gene>
<evidence type="ECO:0000313" key="6">
    <source>
        <dbReference type="Proteomes" id="UP000056090"/>
    </source>
</evidence>
<dbReference type="SUPFAM" id="SSF55073">
    <property type="entry name" value="Nucleotide cyclase"/>
    <property type="match status" value="1"/>
</dbReference>
<organism evidence="4 6">
    <name type="scientific">Alteromonas australica</name>
    <dbReference type="NCBI Taxonomy" id="589873"/>
    <lineage>
        <taxon>Bacteria</taxon>
        <taxon>Pseudomonadati</taxon>
        <taxon>Pseudomonadota</taxon>
        <taxon>Gammaproteobacteria</taxon>
        <taxon>Alteromonadales</taxon>
        <taxon>Alteromonadaceae</taxon>
        <taxon>Alteromonas/Salinimonas group</taxon>
        <taxon>Alteromonas</taxon>
    </lineage>
</organism>
<accession>A0A075NX93</accession>
<reference evidence="4 6" key="1">
    <citation type="submission" date="2014-06" db="EMBL/GenBank/DDBJ databases">
        <title>Genomes of Alteromonas australica, a world apart.</title>
        <authorList>
            <person name="Gonzaga A."/>
            <person name="Lopez-Perez M."/>
            <person name="Rodriguez-Valera F."/>
        </authorList>
    </citation>
    <scope>NUCLEOTIDE SEQUENCE [LARGE SCALE GENOMIC DNA]</scope>
    <source>
        <strain evidence="4 6">H 17</strain>
    </source>
</reference>
<comment type="cofactor">
    <cofactor evidence="1">
        <name>Mg(2+)</name>
        <dbReference type="ChEBI" id="CHEBI:18420"/>
    </cofactor>
</comment>
<dbReference type="GO" id="GO:1902201">
    <property type="term" value="P:negative regulation of bacterial-type flagellum-dependent cell motility"/>
    <property type="evidence" value="ECO:0007669"/>
    <property type="project" value="TreeGrafter"/>
</dbReference>
<dbReference type="GeneID" id="78254260"/>
<dbReference type="InterPro" id="IPR000160">
    <property type="entry name" value="GGDEF_dom"/>
</dbReference>
<sequence length="302" mass="33650">MDFSTTIYDSTQHDNFYPSASAGQGLSISELSNFVSQLLSTLEIDELSNLYFNQLSGLMPITGFSLSDFDSRWVFGNAPISAVLIELPLHTDTLTDSSSDEKHSAYYYMTRSLSLSQQNVLAQLHSIFNQQLAHALSFRRMRKMATKDMLTGLGNRSGFDEALTRQLGWAQRHEEAFALLIIDLDNFKQVNDNFGHREGDTVLVTVANQLLNVLRDEDEAFRFGGDEFCVVLDCQTQQQLACAASRIQLSINQSAYLSRMNVSCSLGGAVFREGDDLASIFDRADTALYKVKHSGKNSYQAA</sequence>
<reference evidence="5 7" key="2">
    <citation type="journal article" date="2018" name="Nat. Biotechnol.">
        <title>A standardized bacterial taxonomy based on genome phylogeny substantially revises the tree of life.</title>
        <authorList>
            <person name="Parks D.H."/>
            <person name="Chuvochina M."/>
            <person name="Waite D.W."/>
            <person name="Rinke C."/>
            <person name="Skarshewski A."/>
            <person name="Chaumeil P.A."/>
            <person name="Hugenholtz P."/>
        </authorList>
    </citation>
    <scope>NUCLEOTIDE SEQUENCE [LARGE SCALE GENOMIC DNA]</scope>
    <source>
        <strain evidence="5">UBA11621</strain>
    </source>
</reference>
<dbReference type="KEGG" id="aal:EP13_04860"/>
<dbReference type="InterPro" id="IPR043128">
    <property type="entry name" value="Rev_trsase/Diguanyl_cyclase"/>
</dbReference>
<dbReference type="EMBL" id="CP008849">
    <property type="protein sequence ID" value="AIF98083.1"/>
    <property type="molecule type" value="Genomic_DNA"/>
</dbReference>
<dbReference type="eggNOG" id="COG2199">
    <property type="taxonomic scope" value="Bacteria"/>
</dbReference>
<dbReference type="NCBIfam" id="TIGR00254">
    <property type="entry name" value="GGDEF"/>
    <property type="match status" value="1"/>
</dbReference>
<dbReference type="KEGG" id="aaus:EP12_04915"/>
<evidence type="ECO:0000313" key="7">
    <source>
        <dbReference type="Proteomes" id="UP000264779"/>
    </source>
</evidence>
<dbReference type="EMBL" id="DONK01000240">
    <property type="protein sequence ID" value="HBU52646.1"/>
    <property type="molecule type" value="Genomic_DNA"/>
</dbReference>
<evidence type="ECO:0000259" key="3">
    <source>
        <dbReference type="PROSITE" id="PS50887"/>
    </source>
</evidence>
<evidence type="ECO:0000256" key="2">
    <source>
        <dbReference type="ARBA" id="ARBA00012528"/>
    </source>
</evidence>
<proteinExistence type="predicted"/>
<dbReference type="EC" id="2.7.7.65" evidence="2"/>
<dbReference type="Proteomes" id="UP000056090">
    <property type="component" value="Chromosome"/>
</dbReference>
<dbReference type="InterPro" id="IPR029787">
    <property type="entry name" value="Nucleotide_cyclase"/>
</dbReference>
<dbReference type="PROSITE" id="PS50887">
    <property type="entry name" value="GGDEF"/>
    <property type="match status" value="1"/>
</dbReference>
<evidence type="ECO:0000256" key="1">
    <source>
        <dbReference type="ARBA" id="ARBA00001946"/>
    </source>
</evidence>
<feature type="domain" description="GGDEF" evidence="3">
    <location>
        <begin position="175"/>
        <end position="302"/>
    </location>
</feature>